<sequence length="77" mass="8556">MVAYRKIEYFSSNARGDHPESAAHLAESKRSVLRADSQPVRHTSSRTGTVQCPLPIVRTLPDTRGKHTRPDRDASGK</sequence>
<reference evidence="2" key="1">
    <citation type="submission" date="2020-08" db="EMBL/GenBank/DDBJ databases">
        <title>Multicomponent nature underlies the extraordinary mechanical properties of spider dragline silk.</title>
        <authorList>
            <person name="Kono N."/>
            <person name="Nakamura H."/>
            <person name="Mori M."/>
            <person name="Yoshida Y."/>
            <person name="Ohtoshi R."/>
            <person name="Malay A.D."/>
            <person name="Moran D.A.P."/>
            <person name="Tomita M."/>
            <person name="Numata K."/>
            <person name="Arakawa K."/>
        </authorList>
    </citation>
    <scope>NUCLEOTIDE SEQUENCE</scope>
</reference>
<keyword evidence="3" id="KW-1185">Reference proteome</keyword>
<name>A0A8X6P0V5_NEPPI</name>
<proteinExistence type="predicted"/>
<dbReference type="Proteomes" id="UP000887013">
    <property type="component" value="Unassembled WGS sequence"/>
</dbReference>
<protein>
    <submittedName>
        <fullName evidence="2">Uncharacterized protein</fullName>
    </submittedName>
</protein>
<evidence type="ECO:0000256" key="1">
    <source>
        <dbReference type="SAM" id="MobiDB-lite"/>
    </source>
</evidence>
<evidence type="ECO:0000313" key="2">
    <source>
        <dbReference type="EMBL" id="GFT45197.1"/>
    </source>
</evidence>
<gene>
    <name evidence="2" type="ORF">NPIL_564841</name>
</gene>
<evidence type="ECO:0000313" key="3">
    <source>
        <dbReference type="Proteomes" id="UP000887013"/>
    </source>
</evidence>
<dbReference type="EMBL" id="BMAW01064441">
    <property type="protein sequence ID" value="GFT45197.1"/>
    <property type="molecule type" value="Genomic_DNA"/>
</dbReference>
<organism evidence="2 3">
    <name type="scientific">Nephila pilipes</name>
    <name type="common">Giant wood spider</name>
    <name type="synonym">Nephila maculata</name>
    <dbReference type="NCBI Taxonomy" id="299642"/>
    <lineage>
        <taxon>Eukaryota</taxon>
        <taxon>Metazoa</taxon>
        <taxon>Ecdysozoa</taxon>
        <taxon>Arthropoda</taxon>
        <taxon>Chelicerata</taxon>
        <taxon>Arachnida</taxon>
        <taxon>Araneae</taxon>
        <taxon>Araneomorphae</taxon>
        <taxon>Entelegynae</taxon>
        <taxon>Araneoidea</taxon>
        <taxon>Nephilidae</taxon>
        <taxon>Nephila</taxon>
    </lineage>
</organism>
<dbReference type="AlphaFoldDB" id="A0A8X6P0V5"/>
<accession>A0A8X6P0V5</accession>
<comment type="caution">
    <text evidence="2">The sequence shown here is derived from an EMBL/GenBank/DDBJ whole genome shotgun (WGS) entry which is preliminary data.</text>
</comment>
<feature type="compositionally biased region" description="Basic and acidic residues" evidence="1">
    <location>
        <begin position="17"/>
        <end position="30"/>
    </location>
</feature>
<feature type="region of interest" description="Disordered" evidence="1">
    <location>
        <begin position="17"/>
        <end position="48"/>
    </location>
</feature>